<accession>J3LUL6</accession>
<dbReference type="AlphaFoldDB" id="J3LUL6"/>
<evidence type="ECO:0000313" key="2">
    <source>
        <dbReference type="Proteomes" id="UP000006038"/>
    </source>
</evidence>
<protein>
    <submittedName>
        <fullName evidence="1">Uncharacterized protein</fullName>
    </submittedName>
</protein>
<name>J3LUL6_ORYBR</name>
<dbReference type="EnsemblPlants" id="OB03G47420.1">
    <property type="protein sequence ID" value="OB03G47420.1"/>
    <property type="gene ID" value="OB03G47420"/>
</dbReference>
<reference evidence="1" key="2">
    <citation type="submission" date="2013-04" db="UniProtKB">
        <authorList>
            <consortium name="EnsemblPlants"/>
        </authorList>
    </citation>
    <scope>IDENTIFICATION</scope>
</reference>
<keyword evidence="2" id="KW-1185">Reference proteome</keyword>
<evidence type="ECO:0000313" key="1">
    <source>
        <dbReference type="EnsemblPlants" id="OB03G47420.1"/>
    </source>
</evidence>
<dbReference type="HOGENOM" id="CLU_1333738_0_0_1"/>
<sequence>MVLDADGRLQRLEALVLPVPLAPHVGAGVEAPPRRVRRRRGRRRPAGLGESGRRLVLVAVAAHVHPQVGVALEALAAHRAEVHVRREDLLLLDLHHLVGAPHREVLAVAIVAVAPIVLGVRVLAAAARGEVLGDGDELHDDAAELGGHDLRRRVRRRGDYAAEVADLLLQKCQVRQYRSHVAAGLLRICCFANMAALRRAAPIKIA</sequence>
<proteinExistence type="predicted"/>
<dbReference type="Gramene" id="OB03G47420.1">
    <property type="protein sequence ID" value="OB03G47420.1"/>
    <property type="gene ID" value="OB03G47420"/>
</dbReference>
<organism evidence="1">
    <name type="scientific">Oryza brachyantha</name>
    <name type="common">malo sina</name>
    <dbReference type="NCBI Taxonomy" id="4533"/>
    <lineage>
        <taxon>Eukaryota</taxon>
        <taxon>Viridiplantae</taxon>
        <taxon>Streptophyta</taxon>
        <taxon>Embryophyta</taxon>
        <taxon>Tracheophyta</taxon>
        <taxon>Spermatophyta</taxon>
        <taxon>Magnoliopsida</taxon>
        <taxon>Liliopsida</taxon>
        <taxon>Poales</taxon>
        <taxon>Poaceae</taxon>
        <taxon>BOP clade</taxon>
        <taxon>Oryzoideae</taxon>
        <taxon>Oryzeae</taxon>
        <taxon>Oryzinae</taxon>
        <taxon>Oryza</taxon>
    </lineage>
</organism>
<reference evidence="1" key="1">
    <citation type="journal article" date="2013" name="Nat. Commun.">
        <title>Whole-genome sequencing of Oryza brachyantha reveals mechanisms underlying Oryza genome evolution.</title>
        <authorList>
            <person name="Chen J."/>
            <person name="Huang Q."/>
            <person name="Gao D."/>
            <person name="Wang J."/>
            <person name="Lang Y."/>
            <person name="Liu T."/>
            <person name="Li B."/>
            <person name="Bai Z."/>
            <person name="Luis Goicoechea J."/>
            <person name="Liang C."/>
            <person name="Chen C."/>
            <person name="Zhang W."/>
            <person name="Sun S."/>
            <person name="Liao Y."/>
            <person name="Zhang X."/>
            <person name="Yang L."/>
            <person name="Song C."/>
            <person name="Wang M."/>
            <person name="Shi J."/>
            <person name="Liu G."/>
            <person name="Liu J."/>
            <person name="Zhou H."/>
            <person name="Zhou W."/>
            <person name="Yu Q."/>
            <person name="An N."/>
            <person name="Chen Y."/>
            <person name="Cai Q."/>
            <person name="Wang B."/>
            <person name="Liu B."/>
            <person name="Min J."/>
            <person name="Huang Y."/>
            <person name="Wu H."/>
            <person name="Li Z."/>
            <person name="Zhang Y."/>
            <person name="Yin Y."/>
            <person name="Song W."/>
            <person name="Jiang J."/>
            <person name="Jackson S.A."/>
            <person name="Wing R.A."/>
            <person name="Wang J."/>
            <person name="Chen M."/>
        </authorList>
    </citation>
    <scope>NUCLEOTIDE SEQUENCE [LARGE SCALE GENOMIC DNA]</scope>
    <source>
        <strain evidence="1">cv. IRGC 101232</strain>
    </source>
</reference>
<dbReference type="Proteomes" id="UP000006038">
    <property type="component" value="Chromosome 3"/>
</dbReference>